<feature type="non-terminal residue" evidence="2">
    <location>
        <position position="89"/>
    </location>
</feature>
<keyword evidence="3" id="KW-1185">Reference proteome</keyword>
<evidence type="ECO:0000256" key="1">
    <source>
        <dbReference type="SAM" id="MobiDB-lite"/>
    </source>
</evidence>
<dbReference type="OrthoDB" id="10485341at2759"/>
<dbReference type="Proteomes" id="UP000738325">
    <property type="component" value="Unassembled WGS sequence"/>
</dbReference>
<organism evidence="2 3">
    <name type="scientific">Dissophora globulifera</name>
    <dbReference type="NCBI Taxonomy" id="979702"/>
    <lineage>
        <taxon>Eukaryota</taxon>
        <taxon>Fungi</taxon>
        <taxon>Fungi incertae sedis</taxon>
        <taxon>Mucoromycota</taxon>
        <taxon>Mortierellomycotina</taxon>
        <taxon>Mortierellomycetes</taxon>
        <taxon>Mortierellales</taxon>
        <taxon>Mortierellaceae</taxon>
        <taxon>Dissophora</taxon>
    </lineage>
</organism>
<dbReference type="AlphaFoldDB" id="A0A9P6UJ33"/>
<gene>
    <name evidence="2" type="ORF">BGZ99_002553</name>
</gene>
<dbReference type="EMBL" id="JAAAIP010001776">
    <property type="protein sequence ID" value="KAG0303928.1"/>
    <property type="molecule type" value="Genomic_DNA"/>
</dbReference>
<proteinExistence type="predicted"/>
<name>A0A9P6UJ33_9FUNG</name>
<comment type="caution">
    <text evidence="2">The sequence shown here is derived from an EMBL/GenBank/DDBJ whole genome shotgun (WGS) entry which is preliminary data.</text>
</comment>
<feature type="region of interest" description="Disordered" evidence="1">
    <location>
        <begin position="1"/>
        <end position="35"/>
    </location>
</feature>
<evidence type="ECO:0000313" key="2">
    <source>
        <dbReference type="EMBL" id="KAG0303928.1"/>
    </source>
</evidence>
<evidence type="ECO:0000313" key="3">
    <source>
        <dbReference type="Proteomes" id="UP000738325"/>
    </source>
</evidence>
<reference evidence="2" key="1">
    <citation type="journal article" date="2020" name="Fungal Divers.">
        <title>Resolving the Mortierellaceae phylogeny through synthesis of multi-gene phylogenetics and phylogenomics.</title>
        <authorList>
            <person name="Vandepol N."/>
            <person name="Liber J."/>
            <person name="Desiro A."/>
            <person name="Na H."/>
            <person name="Kennedy M."/>
            <person name="Barry K."/>
            <person name="Grigoriev I.V."/>
            <person name="Miller A.N."/>
            <person name="O'Donnell K."/>
            <person name="Stajich J.E."/>
            <person name="Bonito G."/>
        </authorList>
    </citation>
    <scope>NUCLEOTIDE SEQUENCE</scope>
    <source>
        <strain evidence="2">REB-010B</strain>
    </source>
</reference>
<sequence>MPAKLPAFDSQHRLGTSPPTPVSLHSKEAPATSAKIKTRPKVDISVISNASLCQLLKQKQGVGYMMDVSQIEELSNVEIHDGPEIQLPA</sequence>
<protein>
    <submittedName>
        <fullName evidence="2">Uncharacterized protein</fullName>
    </submittedName>
</protein>
<accession>A0A9P6UJ33</accession>